<feature type="transmembrane region" description="Helical" evidence="1">
    <location>
        <begin position="42"/>
        <end position="61"/>
    </location>
</feature>
<dbReference type="STRING" id="1126833.VN24_14300"/>
<evidence type="ECO:0000313" key="2">
    <source>
        <dbReference type="EMBL" id="AJY75521.1"/>
    </source>
</evidence>
<dbReference type="HOGENOM" id="CLU_100574_0_0_9"/>
<dbReference type="AlphaFoldDB" id="A0A0D5NJS3"/>
<dbReference type="Proteomes" id="UP000032633">
    <property type="component" value="Chromosome"/>
</dbReference>
<accession>A0A0D5NJS3</accession>
<keyword evidence="1" id="KW-1133">Transmembrane helix</keyword>
<organism evidence="2 3">
    <name type="scientific">Paenibacillus beijingensis</name>
    <dbReference type="NCBI Taxonomy" id="1126833"/>
    <lineage>
        <taxon>Bacteria</taxon>
        <taxon>Bacillati</taxon>
        <taxon>Bacillota</taxon>
        <taxon>Bacilli</taxon>
        <taxon>Bacillales</taxon>
        <taxon>Paenibacillaceae</taxon>
        <taxon>Paenibacillus</taxon>
    </lineage>
</organism>
<name>A0A0D5NJS3_9BACL</name>
<feature type="transmembrane region" description="Helical" evidence="1">
    <location>
        <begin position="12"/>
        <end position="30"/>
    </location>
</feature>
<gene>
    <name evidence="2" type="ORF">VN24_14300</name>
</gene>
<feature type="transmembrane region" description="Helical" evidence="1">
    <location>
        <begin position="93"/>
        <end position="111"/>
    </location>
</feature>
<keyword evidence="1" id="KW-0472">Membrane</keyword>
<dbReference type="EMBL" id="CP011058">
    <property type="protein sequence ID" value="AJY75521.1"/>
    <property type="molecule type" value="Genomic_DNA"/>
</dbReference>
<feature type="transmembrane region" description="Helical" evidence="1">
    <location>
        <begin position="161"/>
        <end position="191"/>
    </location>
</feature>
<sequence length="233" mass="26474">MRYEWSRGWAGVLATLLFATYMVFTTLPLFNYAGELDQGYRVVIWAGDFSMLVVLPCLGFLMNRTTLRYLREDYVTRRIAYWRTLPITNRHIAAARLIMMMTVLVPLWLYFFTLEYIVAKGLRSMLTVPEFTGYALFWLGYAVIVSVTYAYWEVGYSGRTFFIICFVYVGLFVAVSCIVAMNGGSIIFAAAGQFRSGHWWLAGLSLAAGAAALALGSGMIRRRLETRSLTNER</sequence>
<feature type="transmembrane region" description="Helical" evidence="1">
    <location>
        <begin position="131"/>
        <end position="152"/>
    </location>
</feature>
<dbReference type="KEGG" id="pbj:VN24_14300"/>
<proteinExistence type="predicted"/>
<evidence type="ECO:0000313" key="3">
    <source>
        <dbReference type="Proteomes" id="UP000032633"/>
    </source>
</evidence>
<reference evidence="2 3" key="1">
    <citation type="journal article" date="2015" name="J. Biotechnol.">
        <title>Complete genome sequence of Paenibacillus beijingensis 7188(T) (=DSM 24997(T)), a novel rhizobacterium from jujube garden soil.</title>
        <authorList>
            <person name="Kwak Y."/>
            <person name="Shin J.H."/>
        </authorList>
    </citation>
    <scope>NUCLEOTIDE SEQUENCE [LARGE SCALE GENOMIC DNA]</scope>
    <source>
        <strain evidence="2 3">DSM 24997</strain>
    </source>
</reference>
<protein>
    <submittedName>
        <fullName evidence="2">Uncharacterized protein</fullName>
    </submittedName>
</protein>
<reference evidence="3" key="2">
    <citation type="submission" date="2015-03" db="EMBL/GenBank/DDBJ databases">
        <title>Genome sequence of Paenibacillus beijingensis strain DSM 24997T.</title>
        <authorList>
            <person name="Kwak Y."/>
            <person name="Shin J.-H."/>
        </authorList>
    </citation>
    <scope>NUCLEOTIDE SEQUENCE [LARGE SCALE GENOMIC DNA]</scope>
    <source>
        <strain evidence="3">DSM 24997</strain>
    </source>
</reference>
<dbReference type="PATRIC" id="fig|1126833.4.peg.3125"/>
<keyword evidence="3" id="KW-1185">Reference proteome</keyword>
<evidence type="ECO:0000256" key="1">
    <source>
        <dbReference type="SAM" id="Phobius"/>
    </source>
</evidence>
<keyword evidence="1" id="KW-0812">Transmembrane</keyword>
<feature type="transmembrane region" description="Helical" evidence="1">
    <location>
        <begin position="197"/>
        <end position="220"/>
    </location>
</feature>